<reference evidence="1" key="2">
    <citation type="journal article" date="2015" name="Fish Shellfish Immunol.">
        <title>Early steps in the European eel (Anguilla anguilla)-Vibrio vulnificus interaction in the gills: Role of the RtxA13 toxin.</title>
        <authorList>
            <person name="Callol A."/>
            <person name="Pajuelo D."/>
            <person name="Ebbesson L."/>
            <person name="Teles M."/>
            <person name="MacKenzie S."/>
            <person name="Amaro C."/>
        </authorList>
    </citation>
    <scope>NUCLEOTIDE SEQUENCE</scope>
</reference>
<evidence type="ECO:0000313" key="1">
    <source>
        <dbReference type="EMBL" id="JAI01437.1"/>
    </source>
</evidence>
<proteinExistence type="predicted"/>
<reference evidence="1" key="1">
    <citation type="submission" date="2014-11" db="EMBL/GenBank/DDBJ databases">
        <authorList>
            <person name="Amaro Gonzalez C."/>
        </authorList>
    </citation>
    <scope>NUCLEOTIDE SEQUENCE</scope>
</reference>
<accession>A0A0E9XG79</accession>
<sequence length="36" mass="3999">MVTAVCSVVGTVSTYVRSQVSTGRTHYWIYLLSMSD</sequence>
<organism evidence="1">
    <name type="scientific">Anguilla anguilla</name>
    <name type="common">European freshwater eel</name>
    <name type="synonym">Muraena anguilla</name>
    <dbReference type="NCBI Taxonomy" id="7936"/>
    <lineage>
        <taxon>Eukaryota</taxon>
        <taxon>Metazoa</taxon>
        <taxon>Chordata</taxon>
        <taxon>Craniata</taxon>
        <taxon>Vertebrata</taxon>
        <taxon>Euteleostomi</taxon>
        <taxon>Actinopterygii</taxon>
        <taxon>Neopterygii</taxon>
        <taxon>Teleostei</taxon>
        <taxon>Anguilliformes</taxon>
        <taxon>Anguillidae</taxon>
        <taxon>Anguilla</taxon>
    </lineage>
</organism>
<protein>
    <submittedName>
        <fullName evidence="1">Uncharacterized protein</fullName>
    </submittedName>
</protein>
<dbReference type="AlphaFoldDB" id="A0A0E9XG79"/>
<name>A0A0E9XG79_ANGAN</name>
<dbReference type="EMBL" id="GBXM01007141">
    <property type="protein sequence ID" value="JAI01437.1"/>
    <property type="molecule type" value="Transcribed_RNA"/>
</dbReference>